<reference evidence="2 4" key="1">
    <citation type="journal article" date="2011" name="Nature">
        <title>The Medicago genome provides insight into the evolution of rhizobial symbioses.</title>
        <authorList>
            <person name="Young N.D."/>
            <person name="Debelle F."/>
            <person name="Oldroyd G.E."/>
            <person name="Geurts R."/>
            <person name="Cannon S.B."/>
            <person name="Udvardi M.K."/>
            <person name="Benedito V.A."/>
            <person name="Mayer K.F."/>
            <person name="Gouzy J."/>
            <person name="Schoof H."/>
            <person name="Van de Peer Y."/>
            <person name="Proost S."/>
            <person name="Cook D.R."/>
            <person name="Meyers B.C."/>
            <person name="Spannagl M."/>
            <person name="Cheung F."/>
            <person name="De Mita S."/>
            <person name="Krishnakumar V."/>
            <person name="Gundlach H."/>
            <person name="Zhou S."/>
            <person name="Mudge J."/>
            <person name="Bharti A.K."/>
            <person name="Murray J.D."/>
            <person name="Naoumkina M.A."/>
            <person name="Rosen B."/>
            <person name="Silverstein K.A."/>
            <person name="Tang H."/>
            <person name="Rombauts S."/>
            <person name="Zhao P.X."/>
            <person name="Zhou P."/>
            <person name="Barbe V."/>
            <person name="Bardou P."/>
            <person name="Bechner M."/>
            <person name="Bellec A."/>
            <person name="Berger A."/>
            <person name="Berges H."/>
            <person name="Bidwell S."/>
            <person name="Bisseling T."/>
            <person name="Choisne N."/>
            <person name="Couloux A."/>
            <person name="Denny R."/>
            <person name="Deshpande S."/>
            <person name="Dai X."/>
            <person name="Doyle J.J."/>
            <person name="Dudez A.M."/>
            <person name="Farmer A.D."/>
            <person name="Fouteau S."/>
            <person name="Franken C."/>
            <person name="Gibelin C."/>
            <person name="Gish J."/>
            <person name="Goldstein S."/>
            <person name="Gonzalez A.J."/>
            <person name="Green P.J."/>
            <person name="Hallab A."/>
            <person name="Hartog M."/>
            <person name="Hua A."/>
            <person name="Humphray S.J."/>
            <person name="Jeong D.H."/>
            <person name="Jing Y."/>
            <person name="Jocker A."/>
            <person name="Kenton S.M."/>
            <person name="Kim D.J."/>
            <person name="Klee K."/>
            <person name="Lai H."/>
            <person name="Lang C."/>
            <person name="Lin S."/>
            <person name="Macmil S.L."/>
            <person name="Magdelenat G."/>
            <person name="Matthews L."/>
            <person name="McCorrison J."/>
            <person name="Monaghan E.L."/>
            <person name="Mun J.H."/>
            <person name="Najar F.Z."/>
            <person name="Nicholson C."/>
            <person name="Noirot C."/>
            <person name="O'Bleness M."/>
            <person name="Paule C.R."/>
            <person name="Poulain J."/>
            <person name="Prion F."/>
            <person name="Qin B."/>
            <person name="Qu C."/>
            <person name="Retzel E.F."/>
            <person name="Riddle C."/>
            <person name="Sallet E."/>
            <person name="Samain S."/>
            <person name="Samson N."/>
            <person name="Sanders I."/>
            <person name="Saurat O."/>
            <person name="Scarpelli C."/>
            <person name="Schiex T."/>
            <person name="Segurens B."/>
            <person name="Severin A.J."/>
            <person name="Sherrier D.J."/>
            <person name="Shi R."/>
            <person name="Sims S."/>
            <person name="Singer S.R."/>
            <person name="Sinharoy S."/>
            <person name="Sterck L."/>
            <person name="Viollet A."/>
            <person name="Wang B.B."/>
            <person name="Wang K."/>
            <person name="Wang M."/>
            <person name="Wang X."/>
            <person name="Warfsmann J."/>
            <person name="Weissenbach J."/>
            <person name="White D.D."/>
            <person name="White J.D."/>
            <person name="Wiley G.B."/>
            <person name="Wincker P."/>
            <person name="Xing Y."/>
            <person name="Yang L."/>
            <person name="Yao Z."/>
            <person name="Ying F."/>
            <person name="Zhai J."/>
            <person name="Zhou L."/>
            <person name="Zuber A."/>
            <person name="Denarie J."/>
            <person name="Dixon R.A."/>
            <person name="May G.D."/>
            <person name="Schwartz D.C."/>
            <person name="Rogers J."/>
            <person name="Quetier F."/>
            <person name="Town C.D."/>
            <person name="Roe B.A."/>
        </authorList>
    </citation>
    <scope>NUCLEOTIDE SEQUENCE [LARGE SCALE GENOMIC DNA]</scope>
    <source>
        <strain evidence="2">A17</strain>
        <strain evidence="3 4">cv. Jemalong A17</strain>
    </source>
</reference>
<dbReference type="HOGENOM" id="CLU_069922_0_0_1"/>
<dbReference type="Pfam" id="PF03372">
    <property type="entry name" value="Exo_endo_phos"/>
    <property type="match status" value="1"/>
</dbReference>
<dbReference type="InterPro" id="IPR005135">
    <property type="entry name" value="Endo/exonuclease/phosphatase"/>
</dbReference>
<accession>A0A072THT3</accession>
<keyword evidence="4" id="KW-1185">Reference proteome</keyword>
<evidence type="ECO:0000259" key="1">
    <source>
        <dbReference type="Pfam" id="PF03372"/>
    </source>
</evidence>
<organism evidence="2 4">
    <name type="scientific">Medicago truncatula</name>
    <name type="common">Barrel medic</name>
    <name type="synonym">Medicago tribuloides</name>
    <dbReference type="NCBI Taxonomy" id="3880"/>
    <lineage>
        <taxon>Eukaryota</taxon>
        <taxon>Viridiplantae</taxon>
        <taxon>Streptophyta</taxon>
        <taxon>Embryophyta</taxon>
        <taxon>Tracheophyta</taxon>
        <taxon>Spermatophyta</taxon>
        <taxon>Magnoliopsida</taxon>
        <taxon>eudicotyledons</taxon>
        <taxon>Gunneridae</taxon>
        <taxon>Pentapetalae</taxon>
        <taxon>rosids</taxon>
        <taxon>fabids</taxon>
        <taxon>Fabales</taxon>
        <taxon>Fabaceae</taxon>
        <taxon>Papilionoideae</taxon>
        <taxon>50 kb inversion clade</taxon>
        <taxon>NPAAA clade</taxon>
        <taxon>Hologalegina</taxon>
        <taxon>IRL clade</taxon>
        <taxon>Trifolieae</taxon>
        <taxon>Medicago</taxon>
    </lineage>
</organism>
<dbReference type="GO" id="GO:0004519">
    <property type="term" value="F:endonuclease activity"/>
    <property type="evidence" value="ECO:0007669"/>
    <property type="project" value="UniProtKB-KW"/>
</dbReference>
<reference evidence="2 4" key="2">
    <citation type="journal article" date="2014" name="BMC Genomics">
        <title>An improved genome release (version Mt4.0) for the model legume Medicago truncatula.</title>
        <authorList>
            <person name="Tang H."/>
            <person name="Krishnakumar V."/>
            <person name="Bidwell S."/>
            <person name="Rosen B."/>
            <person name="Chan A."/>
            <person name="Zhou S."/>
            <person name="Gentzbittel L."/>
            <person name="Childs K.L."/>
            <person name="Yandell M."/>
            <person name="Gundlach H."/>
            <person name="Mayer K.F."/>
            <person name="Schwartz D.C."/>
            <person name="Town C.D."/>
        </authorList>
    </citation>
    <scope>GENOME REANNOTATION</scope>
    <source>
        <strain evidence="2">A17</strain>
        <strain evidence="3 4">cv. Jemalong A17</strain>
    </source>
</reference>
<dbReference type="EMBL" id="KL402818">
    <property type="protein sequence ID" value="KEH16791.1"/>
    <property type="molecule type" value="Genomic_DNA"/>
</dbReference>
<evidence type="ECO:0000313" key="4">
    <source>
        <dbReference type="Proteomes" id="UP000002051"/>
    </source>
</evidence>
<keyword evidence="2" id="KW-0255">Endonuclease</keyword>
<dbReference type="EnsemblPlants" id="KEH16791">
    <property type="protein sequence ID" value="KEH16791"/>
    <property type="gene ID" value="MTR_0093s0080"/>
</dbReference>
<dbReference type="SUPFAM" id="SSF56219">
    <property type="entry name" value="DNase I-like"/>
    <property type="match status" value="1"/>
</dbReference>
<dbReference type="Gene3D" id="3.60.10.10">
    <property type="entry name" value="Endonuclease/exonuclease/phosphatase"/>
    <property type="match status" value="1"/>
</dbReference>
<reference evidence="3" key="3">
    <citation type="submission" date="2015-06" db="UniProtKB">
        <authorList>
            <consortium name="EnsemblPlants"/>
        </authorList>
    </citation>
    <scope>IDENTIFICATION</scope>
    <source>
        <strain evidence="3">cv. Jemalong A17</strain>
    </source>
</reference>
<dbReference type="AlphaFoldDB" id="A0A072THT3"/>
<proteinExistence type="predicted"/>
<gene>
    <name evidence="2" type="ORF">MTR_0093s0080</name>
</gene>
<sequence>MNLQTYSQHPYDEKGSWQPTGYYGYPNRSRRRAAWDFLRQLSQRSSHPWCIFGDFNDIMDASEKRGRTNRSNWLINGFCQAVMDSGTPRAVEERLDNNVWFDLFPSAKLENLPTPASDHYPFLIVPNVVFGLKILGSMNRVLMIC</sequence>
<keyword evidence="2" id="KW-0540">Nuclease</keyword>
<evidence type="ECO:0000313" key="2">
    <source>
        <dbReference type="EMBL" id="KEH16791.1"/>
    </source>
</evidence>
<keyword evidence="2" id="KW-0378">Hydrolase</keyword>
<name>A0A072THT3_MEDTR</name>
<feature type="domain" description="Endonuclease/exonuclease/phosphatase" evidence="1">
    <location>
        <begin position="18"/>
        <end position="119"/>
    </location>
</feature>
<protein>
    <submittedName>
        <fullName evidence="2">Endonuclease/exonuclease/phosphatase family protein</fullName>
    </submittedName>
</protein>
<dbReference type="Proteomes" id="UP000002051">
    <property type="component" value="Unassembled WGS sequence"/>
</dbReference>
<dbReference type="InterPro" id="IPR036691">
    <property type="entry name" value="Endo/exonu/phosph_ase_sf"/>
</dbReference>
<evidence type="ECO:0000313" key="3">
    <source>
        <dbReference type="EnsemblPlants" id="KEH16791"/>
    </source>
</evidence>